<protein>
    <submittedName>
        <fullName evidence="1">Uncharacterized protein</fullName>
    </submittedName>
</protein>
<reference evidence="1" key="1">
    <citation type="submission" date="2021-09" db="EMBL/GenBank/DDBJ databases">
        <title>The genome of Mauremys mutica provides insights into the evolution of semi-aquatic lifestyle.</title>
        <authorList>
            <person name="Gong S."/>
            <person name="Gao Y."/>
        </authorList>
    </citation>
    <scope>NUCLEOTIDE SEQUENCE</scope>
    <source>
        <strain evidence="1">MM-2020</strain>
        <tissue evidence="1">Muscle</tissue>
    </source>
</reference>
<dbReference type="AlphaFoldDB" id="A0A9D3XD61"/>
<evidence type="ECO:0000313" key="2">
    <source>
        <dbReference type="Proteomes" id="UP000827986"/>
    </source>
</evidence>
<organism evidence="1 2">
    <name type="scientific">Mauremys mutica</name>
    <name type="common">yellowpond turtle</name>
    <dbReference type="NCBI Taxonomy" id="74926"/>
    <lineage>
        <taxon>Eukaryota</taxon>
        <taxon>Metazoa</taxon>
        <taxon>Chordata</taxon>
        <taxon>Craniata</taxon>
        <taxon>Vertebrata</taxon>
        <taxon>Euteleostomi</taxon>
        <taxon>Archelosauria</taxon>
        <taxon>Testudinata</taxon>
        <taxon>Testudines</taxon>
        <taxon>Cryptodira</taxon>
        <taxon>Durocryptodira</taxon>
        <taxon>Testudinoidea</taxon>
        <taxon>Geoemydidae</taxon>
        <taxon>Geoemydinae</taxon>
        <taxon>Mauremys</taxon>
    </lineage>
</organism>
<name>A0A9D3XD61_9SAUR</name>
<keyword evidence="2" id="KW-1185">Reference proteome</keyword>
<dbReference type="Proteomes" id="UP000827986">
    <property type="component" value="Unassembled WGS sequence"/>
</dbReference>
<gene>
    <name evidence="1" type="ORF">KIL84_022037</name>
</gene>
<proteinExistence type="predicted"/>
<accession>A0A9D3XD61</accession>
<dbReference type="EMBL" id="JAHDVG010000472">
    <property type="protein sequence ID" value="KAH1179454.1"/>
    <property type="molecule type" value="Genomic_DNA"/>
</dbReference>
<evidence type="ECO:0000313" key="1">
    <source>
        <dbReference type="EMBL" id="KAH1179454.1"/>
    </source>
</evidence>
<sequence length="105" mass="11906">MLKFNHMKFPCNASVIFSTQAYSLPTSQGLITGLVLENTGKCSTLDTTRRSADLLFACIFAFFPMLVQYSGSKSKAWYILPWKACSKSWVYVDREVFFSPFPSHT</sequence>
<comment type="caution">
    <text evidence="1">The sequence shown here is derived from an EMBL/GenBank/DDBJ whole genome shotgun (WGS) entry which is preliminary data.</text>
</comment>